<keyword evidence="2" id="KW-1185">Reference proteome</keyword>
<protein>
    <submittedName>
        <fullName evidence="1">Sel1 domain protein repeat-containing protein</fullName>
    </submittedName>
</protein>
<evidence type="ECO:0000313" key="2">
    <source>
        <dbReference type="Proteomes" id="UP000516072"/>
    </source>
</evidence>
<dbReference type="SUPFAM" id="SSF81901">
    <property type="entry name" value="HCP-like"/>
    <property type="match status" value="1"/>
</dbReference>
<dbReference type="Pfam" id="PF08238">
    <property type="entry name" value="Sel1"/>
    <property type="match status" value="3"/>
</dbReference>
<dbReference type="RefSeq" id="WP_197743783.1">
    <property type="nucleotide sequence ID" value="NZ_LR778175.1"/>
</dbReference>
<dbReference type="EMBL" id="LR778175">
    <property type="protein sequence ID" value="CAB1276200.1"/>
    <property type="molecule type" value="Genomic_DNA"/>
</dbReference>
<proteinExistence type="predicted"/>
<dbReference type="AlphaFoldDB" id="A0A7G1QA04"/>
<gene>
    <name evidence="1" type="ORF">NSCAC_1049</name>
</gene>
<reference evidence="1 2" key="1">
    <citation type="submission" date="2020-03" db="EMBL/GenBank/DDBJ databases">
        <authorList>
            <person name="Picone N."/>
        </authorList>
    </citation>
    <scope>NUCLEOTIDE SEQUENCE [LARGE SCALE GENOMIC DNA]</scope>
    <source>
        <strain evidence="1">NSCAC1</strain>
    </source>
</reference>
<accession>A0A7G1QA04</accession>
<dbReference type="PANTHER" id="PTHR11102">
    <property type="entry name" value="SEL-1-LIKE PROTEIN"/>
    <property type="match status" value="1"/>
</dbReference>
<dbReference type="Proteomes" id="UP000516072">
    <property type="component" value="Chromosome"/>
</dbReference>
<dbReference type="InterPro" id="IPR006597">
    <property type="entry name" value="Sel1-like"/>
</dbReference>
<dbReference type="InterPro" id="IPR050767">
    <property type="entry name" value="Sel1_AlgK"/>
</dbReference>
<dbReference type="InterPro" id="IPR011990">
    <property type="entry name" value="TPR-like_helical_dom_sf"/>
</dbReference>
<sequence>MIPMKQFMLILRFYFFIVIFLGSIQLGWAKTESVFPPTPEERLAQMTQAAQGGNKDAQYMLGLTYAQGVLVPRDFTKAALWYEKAAKQGDSYAQYNLGLLYANGQGVAQDFREAIKWLYRAADQGDPDAQYGLGMMYQKGKGVNQNYVIAYAFWNTAATTLPGARYLRTEITKLMTNEEITTAQTLSQQMSQPGNLLKALDIYFQSETESKKG</sequence>
<evidence type="ECO:0000313" key="1">
    <source>
        <dbReference type="EMBL" id="CAB1276200.1"/>
    </source>
</evidence>
<dbReference type="KEGG" id="ntg:NSCAC_1049"/>
<organism evidence="1 2">
    <name type="scientific">Candidatus Nitrosacidococcus tergens</name>
    <dbReference type="NCBI Taxonomy" id="553981"/>
    <lineage>
        <taxon>Bacteria</taxon>
        <taxon>Pseudomonadati</taxon>
        <taxon>Pseudomonadota</taxon>
        <taxon>Gammaproteobacteria</taxon>
        <taxon>Chromatiales</taxon>
        <taxon>Chromatiaceae</taxon>
        <taxon>Candidatus Nitrosacidococcus</taxon>
    </lineage>
</organism>
<dbReference type="SMART" id="SM00671">
    <property type="entry name" value="SEL1"/>
    <property type="match status" value="3"/>
</dbReference>
<dbReference type="Gene3D" id="1.25.40.10">
    <property type="entry name" value="Tetratricopeptide repeat domain"/>
    <property type="match status" value="1"/>
</dbReference>
<name>A0A7G1QA04_9GAMM</name>
<dbReference type="PANTHER" id="PTHR11102:SF160">
    <property type="entry name" value="ERAD-ASSOCIATED E3 UBIQUITIN-PROTEIN LIGASE COMPONENT HRD3"/>
    <property type="match status" value="1"/>
</dbReference>